<dbReference type="EMBL" id="JBHSBV010000004">
    <property type="protein sequence ID" value="MFC4201902.1"/>
    <property type="molecule type" value="Genomic_DNA"/>
</dbReference>
<evidence type="ECO:0000313" key="2">
    <source>
        <dbReference type="Proteomes" id="UP001595848"/>
    </source>
</evidence>
<reference evidence="2" key="1">
    <citation type="journal article" date="2019" name="Int. J. Syst. Evol. Microbiol.">
        <title>The Global Catalogue of Microorganisms (GCM) 10K type strain sequencing project: providing services to taxonomists for standard genome sequencing and annotation.</title>
        <authorList>
            <consortium name="The Broad Institute Genomics Platform"/>
            <consortium name="The Broad Institute Genome Sequencing Center for Infectious Disease"/>
            <person name="Wu L."/>
            <person name="Ma J."/>
        </authorList>
    </citation>
    <scope>NUCLEOTIDE SEQUENCE [LARGE SCALE GENOMIC DNA]</scope>
    <source>
        <strain evidence="2">LMG 24813</strain>
    </source>
</reference>
<dbReference type="Proteomes" id="UP001595848">
    <property type="component" value="Unassembled WGS sequence"/>
</dbReference>
<evidence type="ECO:0000313" key="1">
    <source>
        <dbReference type="EMBL" id="MFC4201902.1"/>
    </source>
</evidence>
<gene>
    <name evidence="1" type="ORF">ACFOY1_13160</name>
</gene>
<protein>
    <recommendedName>
        <fullName evidence="3">YjbR protein</fullName>
    </recommendedName>
</protein>
<sequence length="140" mass="15793">MPSRFDPYAPAGKKRASARHSSLLWILEPLEQVGDYATRKMFGCDAAYLGGLLCLVVADRDDPWNGLLVCTAQEHHKSLMDELPGLQPHPVLGKWLYVPQGHEEFETLASRITRLVLARDPRIGVEPKPRSRRRIKQPEG</sequence>
<comment type="caution">
    <text evidence="1">The sequence shown here is derived from an EMBL/GenBank/DDBJ whole genome shotgun (WGS) entry which is preliminary data.</text>
</comment>
<dbReference type="RefSeq" id="WP_217964835.1">
    <property type="nucleotide sequence ID" value="NZ_JAHTBN010000004.1"/>
</dbReference>
<evidence type="ECO:0008006" key="3">
    <source>
        <dbReference type="Google" id="ProtNLM"/>
    </source>
</evidence>
<name>A0ABV8P0I2_9BURK</name>
<organism evidence="1 2">
    <name type="scientific">Candidimonas humi</name>
    <dbReference type="NCBI Taxonomy" id="683355"/>
    <lineage>
        <taxon>Bacteria</taxon>
        <taxon>Pseudomonadati</taxon>
        <taxon>Pseudomonadota</taxon>
        <taxon>Betaproteobacteria</taxon>
        <taxon>Burkholderiales</taxon>
        <taxon>Alcaligenaceae</taxon>
        <taxon>Candidimonas</taxon>
    </lineage>
</organism>
<proteinExistence type="predicted"/>
<keyword evidence="2" id="KW-1185">Reference proteome</keyword>
<accession>A0ABV8P0I2</accession>